<evidence type="ECO:0000256" key="1">
    <source>
        <dbReference type="SAM" id="Phobius"/>
    </source>
</evidence>
<organism evidence="2 3">
    <name type="scientific">Cotonvirus japonicus</name>
    <dbReference type="NCBI Taxonomy" id="2811091"/>
    <lineage>
        <taxon>Viruses</taxon>
        <taxon>Varidnaviria</taxon>
        <taxon>Bamfordvirae</taxon>
        <taxon>Nucleocytoviricota</taxon>
        <taxon>Megaviricetes</taxon>
        <taxon>Imitervirales</taxon>
        <taxon>Mimiviridae</taxon>
        <taxon>Megamimivirinae</taxon>
        <taxon>Cotonvirus</taxon>
        <taxon>Cotonvirus japonicum</taxon>
    </lineage>
</organism>
<feature type="transmembrane region" description="Helical" evidence="1">
    <location>
        <begin position="112"/>
        <end position="130"/>
    </location>
</feature>
<dbReference type="GeneID" id="80558517"/>
<keyword evidence="1" id="KW-1133">Transmembrane helix</keyword>
<keyword evidence="3" id="KW-1185">Reference proteome</keyword>
<protein>
    <submittedName>
        <fullName evidence="2">Uncharacterized protein</fullName>
    </submittedName>
</protein>
<keyword evidence="1" id="KW-0472">Membrane</keyword>
<feature type="transmembrane region" description="Helical" evidence="1">
    <location>
        <begin position="142"/>
        <end position="162"/>
    </location>
</feature>
<evidence type="ECO:0000313" key="2">
    <source>
        <dbReference type="EMBL" id="BCS83312.1"/>
    </source>
</evidence>
<name>A0ABM7NT24_9VIRU</name>
<proteinExistence type="predicted"/>
<evidence type="ECO:0000313" key="3">
    <source>
        <dbReference type="Proteomes" id="UP001321479"/>
    </source>
</evidence>
<keyword evidence="1" id="KW-0812">Transmembrane</keyword>
<reference evidence="2 3" key="1">
    <citation type="submission" date="2021-02" db="EMBL/GenBank/DDBJ databases">
        <title>Cotonvirus japonicus, which uses Golgi apparatus of host cells for its virion factory, phylogenetically links tailed tupanvirus and icosahedral mimivirus.</title>
        <authorList>
            <person name="Takahashi H."/>
            <person name="Fukaya S."/>
            <person name="Song C."/>
            <person name="Murata K."/>
            <person name="Takemura M."/>
        </authorList>
    </citation>
    <scope>NUCLEOTIDE SEQUENCE [LARGE SCALE GENOMIC DNA]</scope>
</reference>
<sequence length="171" mass="18753">MTDVPVTKTTDIITERIKPGTFTSERGHFARYFNVSGWQMIVIAGIAISSIAAFATTYDAITGLDKKIESCEQTTEIKKQLNTKFIVILVLSCLAVVLGLLLAWFFRTQANQRRLLTLGITGGGLIGILYSLSLRFRNATNLVKLGISWVSLLAFVLLGFFISSGKTDTVV</sequence>
<dbReference type="EMBL" id="AP024483">
    <property type="protein sequence ID" value="BCS83312.1"/>
    <property type="molecule type" value="Genomic_DNA"/>
</dbReference>
<dbReference type="RefSeq" id="YP_010841920.1">
    <property type="nucleotide sequence ID" value="NC_079139.1"/>
</dbReference>
<feature type="transmembrane region" description="Helical" evidence="1">
    <location>
        <begin position="38"/>
        <end position="64"/>
    </location>
</feature>
<dbReference type="Proteomes" id="UP001321479">
    <property type="component" value="Segment"/>
</dbReference>
<accession>A0ABM7NT24</accession>
<feature type="transmembrane region" description="Helical" evidence="1">
    <location>
        <begin position="85"/>
        <end position="106"/>
    </location>
</feature>